<organism evidence="1 2">
    <name type="scientific">Paenibacillus illinoisensis</name>
    <dbReference type="NCBI Taxonomy" id="59845"/>
    <lineage>
        <taxon>Bacteria</taxon>
        <taxon>Bacillati</taxon>
        <taxon>Bacillota</taxon>
        <taxon>Bacilli</taxon>
        <taxon>Bacillales</taxon>
        <taxon>Paenibacillaceae</taxon>
        <taxon>Paenibacillus</taxon>
    </lineage>
</organism>
<reference evidence="1 2" key="1">
    <citation type="submission" date="2018-01" db="EMBL/GenBank/DDBJ databases">
        <title>Genome sequence of the PGP bacterium Paenibacillus illinoisensis E3.</title>
        <authorList>
            <person name="Rolli E."/>
            <person name="Marasco R."/>
            <person name="Bessem C."/>
            <person name="Michoud G."/>
            <person name="Gaiarsa S."/>
            <person name="Borin S."/>
            <person name="Daffonchio D."/>
        </authorList>
    </citation>
    <scope>NUCLEOTIDE SEQUENCE [LARGE SCALE GENOMIC DNA]</scope>
    <source>
        <strain evidence="1 2">E3</strain>
    </source>
</reference>
<comment type="caution">
    <text evidence="1">The sequence shown here is derived from an EMBL/GenBank/DDBJ whole genome shotgun (WGS) entry which is preliminary data.</text>
</comment>
<dbReference type="EMBL" id="PRLG01000014">
    <property type="protein sequence ID" value="PYY29844.1"/>
    <property type="molecule type" value="Genomic_DNA"/>
</dbReference>
<dbReference type="AlphaFoldDB" id="A0A2W0CCU2"/>
<gene>
    <name evidence="1" type="ORF">PIL02S_01761</name>
</gene>
<name>A0A2W0CCU2_9BACL</name>
<sequence length="66" mass="7533">MHEVTFVIGNLIVIDKSDQEVLLTEAFRDRPNEWAYAQHLGKLQWVSLSSTRNYGSRFSQSAAAFC</sequence>
<accession>A0A2W0CCU2</accession>
<dbReference type="Proteomes" id="UP000247459">
    <property type="component" value="Unassembled WGS sequence"/>
</dbReference>
<protein>
    <submittedName>
        <fullName evidence="1">Uncharacterized protein</fullName>
    </submittedName>
</protein>
<evidence type="ECO:0000313" key="1">
    <source>
        <dbReference type="EMBL" id="PYY29844.1"/>
    </source>
</evidence>
<evidence type="ECO:0000313" key="2">
    <source>
        <dbReference type="Proteomes" id="UP000247459"/>
    </source>
</evidence>
<proteinExistence type="predicted"/>